<gene>
    <name evidence="1" type="ORF">RHMOL_Rhmol05G0019700</name>
</gene>
<evidence type="ECO:0000313" key="1">
    <source>
        <dbReference type="EMBL" id="KAI8553488.1"/>
    </source>
</evidence>
<protein>
    <submittedName>
        <fullName evidence="1">Uncharacterized protein</fullName>
    </submittedName>
</protein>
<organism evidence="1 2">
    <name type="scientific">Rhododendron molle</name>
    <name type="common">Chinese azalea</name>
    <name type="synonym">Azalea mollis</name>
    <dbReference type="NCBI Taxonomy" id="49168"/>
    <lineage>
        <taxon>Eukaryota</taxon>
        <taxon>Viridiplantae</taxon>
        <taxon>Streptophyta</taxon>
        <taxon>Embryophyta</taxon>
        <taxon>Tracheophyta</taxon>
        <taxon>Spermatophyta</taxon>
        <taxon>Magnoliopsida</taxon>
        <taxon>eudicotyledons</taxon>
        <taxon>Gunneridae</taxon>
        <taxon>Pentapetalae</taxon>
        <taxon>asterids</taxon>
        <taxon>Ericales</taxon>
        <taxon>Ericaceae</taxon>
        <taxon>Ericoideae</taxon>
        <taxon>Rhodoreae</taxon>
        <taxon>Rhododendron</taxon>
    </lineage>
</organism>
<keyword evidence="2" id="KW-1185">Reference proteome</keyword>
<dbReference type="Proteomes" id="UP001062846">
    <property type="component" value="Chromosome 5"/>
</dbReference>
<dbReference type="EMBL" id="CM046392">
    <property type="protein sequence ID" value="KAI8553488.1"/>
    <property type="molecule type" value="Genomic_DNA"/>
</dbReference>
<evidence type="ECO:0000313" key="2">
    <source>
        <dbReference type="Proteomes" id="UP001062846"/>
    </source>
</evidence>
<comment type="caution">
    <text evidence="1">The sequence shown here is derived from an EMBL/GenBank/DDBJ whole genome shotgun (WGS) entry which is preliminary data.</text>
</comment>
<name>A0ACC0NJF8_RHOML</name>
<accession>A0ACC0NJF8</accession>
<reference evidence="1" key="1">
    <citation type="submission" date="2022-02" db="EMBL/GenBank/DDBJ databases">
        <title>Plant Genome Project.</title>
        <authorList>
            <person name="Zhang R.-G."/>
        </authorList>
    </citation>
    <scope>NUCLEOTIDE SEQUENCE</scope>
    <source>
        <strain evidence="1">AT1</strain>
    </source>
</reference>
<proteinExistence type="predicted"/>
<sequence>MEDEIHRSFKMSESAGDCGSVTTAAGSFGEEEVEVYAKADDFINRFKQQLKLQRLEDSLLRCREILTRVSSR</sequence>